<dbReference type="InterPro" id="IPR036388">
    <property type="entry name" value="WH-like_DNA-bd_sf"/>
</dbReference>
<dbReference type="GO" id="GO:0000976">
    <property type="term" value="F:transcription cis-regulatory region binding"/>
    <property type="evidence" value="ECO:0007669"/>
    <property type="project" value="TreeGrafter"/>
</dbReference>
<evidence type="ECO:0000256" key="3">
    <source>
        <dbReference type="ARBA" id="ARBA00023125"/>
    </source>
</evidence>
<dbReference type="PATRIC" id="fig|158899.10.peg.5206"/>
<dbReference type="PANTHER" id="PTHR30126:SF2">
    <property type="entry name" value="HTH-TYPE TRANSCRIPTIONAL REGULATOR YJIE"/>
    <property type="match status" value="1"/>
</dbReference>
<evidence type="ECO:0000259" key="5">
    <source>
        <dbReference type="PROSITE" id="PS50931"/>
    </source>
</evidence>
<name>A0A127PJ55_9BURK</name>
<dbReference type="PANTHER" id="PTHR30126">
    <property type="entry name" value="HTH-TYPE TRANSCRIPTIONAL REGULATOR"/>
    <property type="match status" value="1"/>
</dbReference>
<dbReference type="SUPFAM" id="SSF53850">
    <property type="entry name" value="Periplasmic binding protein-like II"/>
    <property type="match status" value="1"/>
</dbReference>
<dbReference type="OrthoDB" id="8715249at2"/>
<sequence length="304" mass="33615">MQLAWLEDFVELARTRNFSRAAENRFVTSPAFGRRIRALEEWVGAPLAERKQPVSLTPAGMLFLDAATHSLDVLHAARAQLQNPAPHAEETLRIATGRTLAKTFFPDWCESINRRFGPFLVSLSTGGAQEGIMRLSSGDVDLLLSYGSPSTRLLIDPNLYESILLDHETLLPVSAPNAKGRPQFRISPTGDTPIPWLAYSPTLTLRSVLSQHLAGLTHKLPLHMVCQADSYEAILEMAKRGAGLTWLPQRLVQDELKLGHLAVAGDAGMRVSFDISLYRSRRNSNARVDAIWQGLSSATKQVRK</sequence>
<keyword evidence="2" id="KW-0805">Transcription regulation</keyword>
<dbReference type="RefSeq" id="WP_061542057.1">
    <property type="nucleotide sequence ID" value="NZ_CP013232.1"/>
</dbReference>
<keyword evidence="4" id="KW-0804">Transcription</keyword>
<dbReference type="PROSITE" id="PS50931">
    <property type="entry name" value="HTH_LYSR"/>
    <property type="match status" value="1"/>
</dbReference>
<dbReference type="InterPro" id="IPR000847">
    <property type="entry name" value="LysR_HTH_N"/>
</dbReference>
<accession>A0A127PJ55</accession>
<dbReference type="Gene3D" id="1.10.10.10">
    <property type="entry name" value="Winged helix-like DNA-binding domain superfamily/Winged helix DNA-binding domain"/>
    <property type="match status" value="1"/>
</dbReference>
<reference evidence="6 7" key="1">
    <citation type="submission" date="2015-11" db="EMBL/GenBank/DDBJ databases">
        <title>Exploring the genomic traits of fungus-feeding bacterial genus Collimonas.</title>
        <authorList>
            <person name="Song C."/>
            <person name="Schmidt R."/>
            <person name="de Jager V."/>
            <person name="Krzyzanowska D."/>
            <person name="Jongedijk E."/>
            <person name="Cankar K."/>
            <person name="Beekwilder J."/>
            <person name="van Veen A."/>
            <person name="de Boer W."/>
            <person name="van Veen J.A."/>
            <person name="Garbeva P."/>
        </authorList>
    </citation>
    <scope>NUCLEOTIDE SEQUENCE [LARGE SCALE GENOMIC DNA]</scope>
    <source>
        <strain evidence="6 7">Ter6</strain>
    </source>
</reference>
<evidence type="ECO:0000256" key="1">
    <source>
        <dbReference type="ARBA" id="ARBA00009437"/>
    </source>
</evidence>
<dbReference type="Gene3D" id="3.40.190.290">
    <property type="match status" value="1"/>
</dbReference>
<proteinExistence type="inferred from homology"/>
<dbReference type="EMBL" id="CP013232">
    <property type="protein sequence ID" value="AMO97852.1"/>
    <property type="molecule type" value="Genomic_DNA"/>
</dbReference>
<organism evidence="6">
    <name type="scientific">Collimonas fungivorans</name>
    <dbReference type="NCBI Taxonomy" id="158899"/>
    <lineage>
        <taxon>Bacteria</taxon>
        <taxon>Pseudomonadati</taxon>
        <taxon>Pseudomonadota</taxon>
        <taxon>Betaproteobacteria</taxon>
        <taxon>Burkholderiales</taxon>
        <taxon>Oxalobacteraceae</taxon>
        <taxon>Collimonas</taxon>
    </lineage>
</organism>
<dbReference type="Pfam" id="PF03466">
    <property type="entry name" value="LysR_substrate"/>
    <property type="match status" value="1"/>
</dbReference>
<comment type="similarity">
    <text evidence="1">Belongs to the LysR transcriptional regulatory family.</text>
</comment>
<gene>
    <name evidence="6" type="ORF">CFter6_5285</name>
</gene>
<feature type="domain" description="HTH lysR-type" evidence="5">
    <location>
        <begin position="1"/>
        <end position="57"/>
    </location>
</feature>
<evidence type="ECO:0000256" key="2">
    <source>
        <dbReference type="ARBA" id="ARBA00023015"/>
    </source>
</evidence>
<dbReference type="SUPFAM" id="SSF46785">
    <property type="entry name" value="Winged helix' DNA-binding domain"/>
    <property type="match status" value="1"/>
</dbReference>
<dbReference type="CDD" id="cd05466">
    <property type="entry name" value="PBP2_LTTR_substrate"/>
    <property type="match status" value="1"/>
</dbReference>
<keyword evidence="3" id="KW-0238">DNA-binding</keyword>
<evidence type="ECO:0000313" key="7">
    <source>
        <dbReference type="Proteomes" id="UP000072421"/>
    </source>
</evidence>
<dbReference type="Proteomes" id="UP000072421">
    <property type="component" value="Chromosome"/>
</dbReference>
<dbReference type="GO" id="GO:0003700">
    <property type="term" value="F:DNA-binding transcription factor activity"/>
    <property type="evidence" value="ECO:0007669"/>
    <property type="project" value="InterPro"/>
</dbReference>
<dbReference type="InterPro" id="IPR005119">
    <property type="entry name" value="LysR_subst-bd"/>
</dbReference>
<evidence type="ECO:0000256" key="4">
    <source>
        <dbReference type="ARBA" id="ARBA00023163"/>
    </source>
</evidence>
<protein>
    <submittedName>
        <fullName evidence="6">Bacterial regulatory helix-turn-helix, lysR family protein</fullName>
    </submittedName>
</protein>
<evidence type="ECO:0000313" key="6">
    <source>
        <dbReference type="EMBL" id="AMO97852.1"/>
    </source>
</evidence>
<dbReference type="AlphaFoldDB" id="A0A127PJ55"/>
<dbReference type="InterPro" id="IPR036390">
    <property type="entry name" value="WH_DNA-bd_sf"/>
</dbReference>
<dbReference type="Pfam" id="PF00126">
    <property type="entry name" value="HTH_1"/>
    <property type="match status" value="1"/>
</dbReference>